<evidence type="ECO:0000313" key="3">
    <source>
        <dbReference type="EMBL" id="TWU04583.1"/>
    </source>
</evidence>
<dbReference type="EMBL" id="SJPN01000003">
    <property type="protein sequence ID" value="TWU04583.1"/>
    <property type="molecule type" value="Genomic_DNA"/>
</dbReference>
<organism evidence="3 4">
    <name type="scientific">Stieleria varia</name>
    <dbReference type="NCBI Taxonomy" id="2528005"/>
    <lineage>
        <taxon>Bacteria</taxon>
        <taxon>Pseudomonadati</taxon>
        <taxon>Planctomycetota</taxon>
        <taxon>Planctomycetia</taxon>
        <taxon>Pirellulales</taxon>
        <taxon>Pirellulaceae</taxon>
        <taxon>Stieleria</taxon>
    </lineage>
</organism>
<gene>
    <name evidence="3" type="ORF">Pla52n_26250</name>
</gene>
<dbReference type="Gene3D" id="1.10.287.470">
    <property type="entry name" value="Helix hairpin bin"/>
    <property type="match status" value="1"/>
</dbReference>
<evidence type="ECO:0000256" key="1">
    <source>
        <dbReference type="ARBA" id="ARBA00022448"/>
    </source>
</evidence>
<name>A0A5C6AXC2_9BACT</name>
<dbReference type="AlphaFoldDB" id="A0A5C6AXC2"/>
<dbReference type="PANTHER" id="PTHR30097">
    <property type="entry name" value="CATION EFFLUX SYSTEM PROTEIN CUSB"/>
    <property type="match status" value="1"/>
</dbReference>
<dbReference type="Proteomes" id="UP000320176">
    <property type="component" value="Unassembled WGS sequence"/>
</dbReference>
<comment type="caution">
    <text evidence="3">The sequence shown here is derived from an EMBL/GenBank/DDBJ whole genome shotgun (WGS) entry which is preliminary data.</text>
</comment>
<sequence length="484" mass="53859">MNRLFSISKSLVGPAILVAVLFAGWTFRTQLFPQQATSETPTDRPTAESVQQQTVLEISEQARKNLSLTSKAARPQSYWRTVVIPGEVADRPGLSDRGVTSPAVGVVTAIHAFPGDTMRPGEPLFTLRLFSEYLQSTQTQLFKARQEKVIIQAEIDRLSGAVNTGAISRSKIIELQSEISRQNTLIQAARQELLTRGLTPDQVQQIESGKFVSTVDVVAPPVRDLSSVTKRISLQAIEQVTFVNETVDSQEIAYEVQELSVELGQQVQAGQLLANLANHQMLYVVGHAFKREAAFLEQAAQEKRPIEVEFAEDEFAEDKLAEDKEGRWPELEQTFNIRHLSNSIDTNSRTFDFFIPLTNQSRLYGEPERAFLVWRFRPGQRVRIHVPVEKFDDVFVLPSEAVVREGPEAYVFRQNGDLFKQIPVHVLHEDRRSIVIANDGSITSGSFLAQSSAASLNRVLKSQSASGEQPGVHVHADGTVHAAH</sequence>
<feature type="region of interest" description="Disordered" evidence="2">
    <location>
        <begin position="462"/>
        <end position="484"/>
    </location>
</feature>
<keyword evidence="4" id="KW-1185">Reference proteome</keyword>
<keyword evidence="1" id="KW-0813">Transport</keyword>
<dbReference type="GO" id="GO:0015679">
    <property type="term" value="P:plasma membrane copper ion transport"/>
    <property type="evidence" value="ECO:0007669"/>
    <property type="project" value="TreeGrafter"/>
</dbReference>
<dbReference type="InterPro" id="IPR051909">
    <property type="entry name" value="MFP_Cation_Efflux"/>
</dbReference>
<evidence type="ECO:0000313" key="4">
    <source>
        <dbReference type="Proteomes" id="UP000320176"/>
    </source>
</evidence>
<proteinExistence type="predicted"/>
<reference evidence="3 4" key="1">
    <citation type="submission" date="2019-02" db="EMBL/GenBank/DDBJ databases">
        <title>Deep-cultivation of Planctomycetes and their phenomic and genomic characterization uncovers novel biology.</title>
        <authorList>
            <person name="Wiegand S."/>
            <person name="Jogler M."/>
            <person name="Boedeker C."/>
            <person name="Pinto D."/>
            <person name="Vollmers J."/>
            <person name="Rivas-Marin E."/>
            <person name="Kohn T."/>
            <person name="Peeters S.H."/>
            <person name="Heuer A."/>
            <person name="Rast P."/>
            <person name="Oberbeckmann S."/>
            <person name="Bunk B."/>
            <person name="Jeske O."/>
            <person name="Meyerdierks A."/>
            <person name="Storesund J.E."/>
            <person name="Kallscheuer N."/>
            <person name="Luecker S."/>
            <person name="Lage O.M."/>
            <person name="Pohl T."/>
            <person name="Merkel B.J."/>
            <person name="Hornburger P."/>
            <person name="Mueller R.-W."/>
            <person name="Bruemmer F."/>
            <person name="Labrenz M."/>
            <person name="Spormann A.M."/>
            <person name="Op Den Camp H."/>
            <person name="Overmann J."/>
            <person name="Amann R."/>
            <person name="Jetten M.S.M."/>
            <person name="Mascher T."/>
            <person name="Medema M.H."/>
            <person name="Devos D.P."/>
            <person name="Kaster A.-K."/>
            <person name="Ovreas L."/>
            <person name="Rohde M."/>
            <person name="Galperin M.Y."/>
            <person name="Jogler C."/>
        </authorList>
    </citation>
    <scope>NUCLEOTIDE SEQUENCE [LARGE SCALE GENOMIC DNA]</scope>
    <source>
        <strain evidence="3 4">Pla52n</strain>
    </source>
</reference>
<protein>
    <submittedName>
        <fullName evidence="3">HlyD family secretion protein</fullName>
    </submittedName>
</protein>
<dbReference type="Gene3D" id="2.40.50.100">
    <property type="match status" value="1"/>
</dbReference>
<dbReference type="OrthoDB" id="235102at2"/>
<dbReference type="RefSeq" id="WP_146519980.1">
    <property type="nucleotide sequence ID" value="NZ_CP151726.1"/>
</dbReference>
<dbReference type="GO" id="GO:0030313">
    <property type="term" value="C:cell envelope"/>
    <property type="evidence" value="ECO:0007669"/>
    <property type="project" value="TreeGrafter"/>
</dbReference>
<accession>A0A5C6AXC2</accession>
<dbReference type="GO" id="GO:0060003">
    <property type="term" value="P:copper ion export"/>
    <property type="evidence" value="ECO:0007669"/>
    <property type="project" value="TreeGrafter"/>
</dbReference>
<evidence type="ECO:0000256" key="2">
    <source>
        <dbReference type="SAM" id="MobiDB-lite"/>
    </source>
</evidence>
<dbReference type="PANTHER" id="PTHR30097:SF4">
    <property type="entry name" value="SLR6042 PROTEIN"/>
    <property type="match status" value="1"/>
</dbReference>